<feature type="compositionally biased region" description="Basic and acidic residues" evidence="1">
    <location>
        <begin position="13"/>
        <end position="29"/>
    </location>
</feature>
<dbReference type="GeneID" id="37271684"/>
<dbReference type="AlphaFoldDB" id="A0A316Z9V0"/>
<gene>
    <name evidence="2" type="ORF">FA09DRAFT_338755</name>
</gene>
<dbReference type="STRING" id="58919.A0A316Z9V0"/>
<evidence type="ECO:0000313" key="3">
    <source>
        <dbReference type="Proteomes" id="UP000245946"/>
    </source>
</evidence>
<evidence type="ECO:0000256" key="1">
    <source>
        <dbReference type="SAM" id="MobiDB-lite"/>
    </source>
</evidence>
<proteinExistence type="predicted"/>
<organism evidence="2 3">
    <name type="scientific">Tilletiopsis washingtonensis</name>
    <dbReference type="NCBI Taxonomy" id="58919"/>
    <lineage>
        <taxon>Eukaryota</taxon>
        <taxon>Fungi</taxon>
        <taxon>Dikarya</taxon>
        <taxon>Basidiomycota</taxon>
        <taxon>Ustilaginomycotina</taxon>
        <taxon>Exobasidiomycetes</taxon>
        <taxon>Entylomatales</taxon>
        <taxon>Entylomatales incertae sedis</taxon>
        <taxon>Tilletiopsis</taxon>
    </lineage>
</organism>
<dbReference type="OrthoDB" id="3005035at2759"/>
<dbReference type="EMBL" id="KZ819292">
    <property type="protein sequence ID" value="PWN98349.1"/>
    <property type="molecule type" value="Genomic_DNA"/>
</dbReference>
<evidence type="ECO:0000313" key="2">
    <source>
        <dbReference type="EMBL" id="PWN98349.1"/>
    </source>
</evidence>
<feature type="region of interest" description="Disordered" evidence="1">
    <location>
        <begin position="1"/>
        <end position="38"/>
    </location>
</feature>
<reference evidence="2 3" key="1">
    <citation type="journal article" date="2018" name="Mol. Biol. Evol.">
        <title>Broad Genomic Sampling Reveals a Smut Pathogenic Ancestry of the Fungal Clade Ustilaginomycotina.</title>
        <authorList>
            <person name="Kijpornyongpan T."/>
            <person name="Mondo S.J."/>
            <person name="Barry K."/>
            <person name="Sandor L."/>
            <person name="Lee J."/>
            <person name="Lipzen A."/>
            <person name="Pangilinan J."/>
            <person name="LaButti K."/>
            <person name="Hainaut M."/>
            <person name="Henrissat B."/>
            <person name="Grigoriev I.V."/>
            <person name="Spatafora J.W."/>
            <person name="Aime M.C."/>
        </authorList>
    </citation>
    <scope>NUCLEOTIDE SEQUENCE [LARGE SCALE GENOMIC DNA]</scope>
    <source>
        <strain evidence="2 3">MCA 4186</strain>
    </source>
</reference>
<dbReference type="Proteomes" id="UP000245946">
    <property type="component" value="Unassembled WGS sequence"/>
</dbReference>
<protein>
    <submittedName>
        <fullName evidence="2">Uncharacterized protein</fullName>
    </submittedName>
</protein>
<name>A0A316Z9V0_9BASI</name>
<sequence>MASSRDLAAGESDSEHDQVSFAAEDRAQDHAAAGQRKFQRNYETHDVLRAIEQKDTELLMHIRDVNFDLLLDLQGGASSGIGGGSGGAGVSTPLGYAISLGPAHEGVAIVILGALSRFVNQLPDDVAQAHGGKPKRARLDPRTEARLRKIKGCLKLGIDHSLGKEQTRLISSYCQVLLMIEGEGFIHDTVQAAQRALLPLEGAISPPPVQVAQQAVERFLNAGLRTRTSAAEFAKGAERIAAVEDLVANATGDVLLMALWDLVRLRPSELGALAAEPTSDQQELSAPLPAYFMARDDRIASTFSARVGELAAALETLGTQASGSKARDQRAWRMARDVSTALADGIRRKDSAMRLAAIQSRVARTR</sequence>
<keyword evidence="3" id="KW-1185">Reference proteome</keyword>
<accession>A0A316Z9V0</accession>
<dbReference type="RefSeq" id="XP_025598628.1">
    <property type="nucleotide sequence ID" value="XM_025744140.1"/>
</dbReference>